<dbReference type="SUPFAM" id="SSF49464">
    <property type="entry name" value="Carboxypeptidase regulatory domain-like"/>
    <property type="match status" value="1"/>
</dbReference>
<keyword evidence="1" id="KW-0732">Signal</keyword>
<reference evidence="2 3" key="1">
    <citation type="submission" date="2021-12" db="EMBL/GenBank/DDBJ databases">
        <title>Genome sequencing of bacteria with rrn-lacking chromosome and rrn-plasmid.</title>
        <authorList>
            <person name="Anda M."/>
            <person name="Iwasaki W."/>
        </authorList>
    </citation>
    <scope>NUCLEOTIDE SEQUENCE [LARGE SCALE GENOMIC DNA]</scope>
    <source>
        <strain evidence="2 3">NBRC 15940</strain>
    </source>
</reference>
<dbReference type="Proteomes" id="UP001310022">
    <property type="component" value="Unassembled WGS sequence"/>
</dbReference>
<evidence type="ECO:0008006" key="4">
    <source>
        <dbReference type="Google" id="ProtNLM"/>
    </source>
</evidence>
<dbReference type="AlphaFoldDB" id="A0AAN5AI26"/>
<organism evidence="2 3">
    <name type="scientific">Persicobacter diffluens</name>
    <dbReference type="NCBI Taxonomy" id="981"/>
    <lineage>
        <taxon>Bacteria</taxon>
        <taxon>Pseudomonadati</taxon>
        <taxon>Bacteroidota</taxon>
        <taxon>Cytophagia</taxon>
        <taxon>Cytophagales</taxon>
        <taxon>Persicobacteraceae</taxon>
        <taxon>Persicobacter</taxon>
    </lineage>
</organism>
<keyword evidence="3" id="KW-1185">Reference proteome</keyword>
<dbReference type="InterPro" id="IPR008969">
    <property type="entry name" value="CarboxyPept-like_regulatory"/>
</dbReference>
<feature type="chain" id="PRO_5042980048" description="SusC/RagA family TonB-linked outer membrane protein" evidence="1">
    <location>
        <begin position="21"/>
        <end position="130"/>
    </location>
</feature>
<protein>
    <recommendedName>
        <fullName evidence="4">SusC/RagA family TonB-linked outer membrane protein</fullName>
    </recommendedName>
</protein>
<name>A0AAN5AI26_9BACT</name>
<dbReference type="Gene3D" id="2.60.40.1120">
    <property type="entry name" value="Carboxypeptidase-like, regulatory domain"/>
    <property type="match status" value="1"/>
</dbReference>
<feature type="signal peptide" evidence="1">
    <location>
        <begin position="1"/>
        <end position="20"/>
    </location>
</feature>
<gene>
    <name evidence="2" type="ORF">PEDI_05170</name>
</gene>
<comment type="caution">
    <text evidence="2">The sequence shown here is derived from an EMBL/GenBank/DDBJ whole genome shotgun (WGS) entry which is preliminary data.</text>
</comment>
<dbReference type="RefSeq" id="WP_338235862.1">
    <property type="nucleotide sequence ID" value="NZ_BQKE01000001.1"/>
</dbReference>
<sequence>MKKALLMAFAMLLTMSAAFAQGRVVTGTVTAEENGDPIPGVNVLIKGQATGTVTDIEGKYSIQVPDAKSVLVFTFIGLANEEVVVGGQSKIDMTMTADIKQLTEVVVTALGIEREEKSLGYAIQQVDGLL</sequence>
<evidence type="ECO:0000313" key="2">
    <source>
        <dbReference type="EMBL" id="GJM59965.1"/>
    </source>
</evidence>
<dbReference type="Pfam" id="PF13715">
    <property type="entry name" value="CarbopepD_reg_2"/>
    <property type="match status" value="1"/>
</dbReference>
<dbReference type="EMBL" id="BQKE01000001">
    <property type="protein sequence ID" value="GJM59965.1"/>
    <property type="molecule type" value="Genomic_DNA"/>
</dbReference>
<proteinExistence type="predicted"/>
<accession>A0AAN5AI26</accession>
<evidence type="ECO:0000313" key="3">
    <source>
        <dbReference type="Proteomes" id="UP001310022"/>
    </source>
</evidence>
<evidence type="ECO:0000256" key="1">
    <source>
        <dbReference type="SAM" id="SignalP"/>
    </source>
</evidence>